<evidence type="ECO:0000313" key="3">
    <source>
        <dbReference type="EMBL" id="KYQ89012.1"/>
    </source>
</evidence>
<dbReference type="SUPFAM" id="SSF57845">
    <property type="entry name" value="B-box zinc-binding domain"/>
    <property type="match status" value="1"/>
</dbReference>
<dbReference type="InParanoid" id="A0A151Z4X3"/>
<keyword evidence="4" id="KW-1185">Reference proteome</keyword>
<sequence length="524" mass="59924">MSVCVGGNHLKNVELYCKSCKVAFCIKCMANHKAHDTVDIEAHYEEFMMKSMKIKDGVKQEISNREKSKVEKEVQYQKDVVIASEKQFELLDKVFRDLHEQLHAKQADLKRVWKSNLDENTHLHTVELSQVDQALNQLNYKLSTLSGGNLGMDEKLRVILEHSNAPPPPPPNTKPQPTNFKMVSLNDQKIQSVYTAINQMNFDETSVHDINVNSMTANFKKSGLSDTNSGGGYAYLYRHSKSKGLEKINLRDGKSSLVNGFNAFFNFPYTLIGSDEVSVAHWQSSPNQDGILYLIFNNWPHLIQFNKNTPKNPWVPKKLSISYQKIYSSISDGKGNIYMVASPTGSTDPRLSLFKLSLQTLECLFLSFIQTYDKYDMAFTSDQSNLLVTIPGLVYQFNIPSSTLTIVPYKLELNVDLVIHDKNYHVSYSPFYNSLFIITEKKQFLSYNMAVGESCLLALSSDVSTHVTESFIKNVKALHDNEHRIYYFEPSKQSYLCYDIHYQLWSVHTTDYIEPSNLYFIAPY</sequence>
<keyword evidence="1" id="KW-0479">Metal-binding</keyword>
<dbReference type="EMBL" id="LODT01000042">
    <property type="protein sequence ID" value="KYQ89012.1"/>
    <property type="molecule type" value="Genomic_DNA"/>
</dbReference>
<accession>A0A151Z4X3</accession>
<keyword evidence="1" id="KW-0863">Zinc-finger</keyword>
<evidence type="ECO:0000259" key="2">
    <source>
        <dbReference type="PROSITE" id="PS50119"/>
    </source>
</evidence>
<reference evidence="3 4" key="1">
    <citation type="submission" date="2015-12" db="EMBL/GenBank/DDBJ databases">
        <title>Dictyostelia acquired genes for synthesis and detection of signals that induce cell-type specialization by lateral gene transfer from prokaryotes.</title>
        <authorList>
            <person name="Gloeckner G."/>
            <person name="Schaap P."/>
        </authorList>
    </citation>
    <scope>NUCLEOTIDE SEQUENCE [LARGE SCALE GENOMIC DNA]</scope>
    <source>
        <strain evidence="3 4">TK</strain>
    </source>
</reference>
<dbReference type="GO" id="GO:0008270">
    <property type="term" value="F:zinc ion binding"/>
    <property type="evidence" value="ECO:0007669"/>
    <property type="project" value="UniProtKB-KW"/>
</dbReference>
<dbReference type="PROSITE" id="PS50119">
    <property type="entry name" value="ZF_BBOX"/>
    <property type="match status" value="1"/>
</dbReference>
<dbReference type="InterPro" id="IPR000315">
    <property type="entry name" value="Znf_B-box"/>
</dbReference>
<protein>
    <recommendedName>
        <fullName evidence="2">B box-type domain-containing protein</fullName>
    </recommendedName>
</protein>
<evidence type="ECO:0000256" key="1">
    <source>
        <dbReference type="PROSITE-ProRule" id="PRU00024"/>
    </source>
</evidence>
<evidence type="ECO:0000313" key="4">
    <source>
        <dbReference type="Proteomes" id="UP000076078"/>
    </source>
</evidence>
<dbReference type="AlphaFoldDB" id="A0A151Z4X3"/>
<dbReference type="Proteomes" id="UP000076078">
    <property type="component" value="Unassembled WGS sequence"/>
</dbReference>
<gene>
    <name evidence="3" type="ORF">DLAC_10232</name>
</gene>
<organism evidence="3 4">
    <name type="scientific">Tieghemostelium lacteum</name>
    <name type="common">Slime mold</name>
    <name type="synonym">Dictyostelium lacteum</name>
    <dbReference type="NCBI Taxonomy" id="361077"/>
    <lineage>
        <taxon>Eukaryota</taxon>
        <taxon>Amoebozoa</taxon>
        <taxon>Evosea</taxon>
        <taxon>Eumycetozoa</taxon>
        <taxon>Dictyostelia</taxon>
        <taxon>Dictyosteliales</taxon>
        <taxon>Raperosteliaceae</taxon>
        <taxon>Tieghemostelium</taxon>
    </lineage>
</organism>
<keyword evidence="1" id="KW-0862">Zinc</keyword>
<dbReference type="Gene3D" id="3.30.160.60">
    <property type="entry name" value="Classic Zinc Finger"/>
    <property type="match status" value="1"/>
</dbReference>
<feature type="domain" description="B box-type" evidence="2">
    <location>
        <begin position="1"/>
        <end position="40"/>
    </location>
</feature>
<name>A0A151Z4X3_TIELA</name>
<proteinExistence type="predicted"/>
<comment type="caution">
    <text evidence="3">The sequence shown here is derived from an EMBL/GenBank/DDBJ whole genome shotgun (WGS) entry which is preliminary data.</text>
</comment>